<dbReference type="PIRSF" id="PIRSF002741">
    <property type="entry name" value="MppA"/>
    <property type="match status" value="1"/>
</dbReference>
<feature type="domain" description="Solute-binding protein family 5" evidence="4">
    <location>
        <begin position="117"/>
        <end position="479"/>
    </location>
</feature>
<dbReference type="GO" id="GO:0042597">
    <property type="term" value="C:periplasmic space"/>
    <property type="evidence" value="ECO:0007669"/>
    <property type="project" value="UniProtKB-ARBA"/>
</dbReference>
<dbReference type="GO" id="GO:0015833">
    <property type="term" value="P:peptide transport"/>
    <property type="evidence" value="ECO:0007669"/>
    <property type="project" value="TreeGrafter"/>
</dbReference>
<dbReference type="PROSITE" id="PS51257">
    <property type="entry name" value="PROKAR_LIPOPROTEIN"/>
    <property type="match status" value="1"/>
</dbReference>
<dbReference type="GO" id="GO:0043190">
    <property type="term" value="C:ATP-binding cassette (ABC) transporter complex"/>
    <property type="evidence" value="ECO:0007669"/>
    <property type="project" value="InterPro"/>
</dbReference>
<feature type="non-terminal residue" evidence="5">
    <location>
        <position position="555"/>
    </location>
</feature>
<keyword evidence="2" id="KW-0732">Signal</keyword>
<dbReference type="PROSITE" id="PS01040">
    <property type="entry name" value="SBP_BACTERIAL_5"/>
    <property type="match status" value="1"/>
</dbReference>
<proteinExistence type="inferred from homology"/>
<dbReference type="EMBL" id="UINC01009691">
    <property type="protein sequence ID" value="SVA43415.1"/>
    <property type="molecule type" value="Genomic_DNA"/>
</dbReference>
<evidence type="ECO:0000256" key="1">
    <source>
        <dbReference type="ARBA" id="ARBA00005695"/>
    </source>
</evidence>
<dbReference type="SUPFAM" id="SSF53850">
    <property type="entry name" value="Periplasmic binding protein-like II"/>
    <property type="match status" value="1"/>
</dbReference>
<evidence type="ECO:0000313" key="5">
    <source>
        <dbReference type="EMBL" id="SVA43415.1"/>
    </source>
</evidence>
<dbReference type="PANTHER" id="PTHR30290">
    <property type="entry name" value="PERIPLASMIC BINDING COMPONENT OF ABC TRANSPORTER"/>
    <property type="match status" value="1"/>
</dbReference>
<dbReference type="CDD" id="cd00995">
    <property type="entry name" value="PBP2_NikA_DppA_OppA_like"/>
    <property type="match status" value="1"/>
</dbReference>
<evidence type="ECO:0000259" key="4">
    <source>
        <dbReference type="Pfam" id="PF00496"/>
    </source>
</evidence>
<evidence type="ECO:0000256" key="2">
    <source>
        <dbReference type="ARBA" id="ARBA00022729"/>
    </source>
</evidence>
<dbReference type="InterPro" id="IPR030678">
    <property type="entry name" value="Peptide/Ni-bd"/>
</dbReference>
<name>A0A381VT14_9ZZZZ</name>
<organism evidence="5">
    <name type="scientific">marine metagenome</name>
    <dbReference type="NCBI Taxonomy" id="408172"/>
    <lineage>
        <taxon>unclassified sequences</taxon>
        <taxon>metagenomes</taxon>
        <taxon>ecological metagenomes</taxon>
    </lineage>
</organism>
<dbReference type="InterPro" id="IPR039424">
    <property type="entry name" value="SBP_5"/>
</dbReference>
<dbReference type="InterPro" id="IPR023765">
    <property type="entry name" value="SBP_5_CS"/>
</dbReference>
<dbReference type="AlphaFoldDB" id="A0A381VT14"/>
<accession>A0A381VT14</accession>
<sequence>MKSDMNFFRFLTLALVFVMVLSVSVSCGGGDEDSPDAGPAATQPPQALSSKATPKPETKKVEKPKATQESMGDLRVAITALSHESNFHWIGTFDSLIGARPAAEYLLDVDPLKGVEVPMLATSWKMSADAKTWTFNIREDVPFHFGYGNMTSKDVELALELVRGEDAIQSNTSYWRDIIDSVHLPDDHTIELNLTNGDPDLYWAIAANGEIMIPSTKQWDGGAGRDAFDEKPAYTGPYQYVDRVLGNWIQFEKVPYDHWRVDTDFDGLKMHLVPEDFTRLAMILAGEVDISSVSRALHPEVREAGMVIIPGNFPSISANAMFGGQYYLTPETLDESIPWANLKTGKLVREAMNRAINREEIIDVLFSGVGEPMPVVAHHQTKPGFDDRWLEKQPSGKTLYDERYGYDPEKARELLAQAGYPDGFEMTFHTFPQSGFPETRDLADSFQLYFEDIGIKVNLVENPSLAGVREHYKGRTSDFMWIFRGGARLPANDVRIFYAKEGIVHVYESDEIEKNYAAFKQSVDPEERDRLMTAVGDEIFEEYARIPIAWFFFDV</sequence>
<feature type="region of interest" description="Disordered" evidence="3">
    <location>
        <begin position="29"/>
        <end position="70"/>
    </location>
</feature>
<feature type="compositionally biased region" description="Basic and acidic residues" evidence="3">
    <location>
        <begin position="54"/>
        <end position="66"/>
    </location>
</feature>
<evidence type="ECO:0000256" key="3">
    <source>
        <dbReference type="SAM" id="MobiDB-lite"/>
    </source>
</evidence>
<dbReference type="GO" id="GO:1904680">
    <property type="term" value="F:peptide transmembrane transporter activity"/>
    <property type="evidence" value="ECO:0007669"/>
    <property type="project" value="TreeGrafter"/>
</dbReference>
<dbReference type="Gene3D" id="3.10.105.10">
    <property type="entry name" value="Dipeptide-binding Protein, Domain 3"/>
    <property type="match status" value="1"/>
</dbReference>
<protein>
    <recommendedName>
        <fullName evidence="4">Solute-binding protein family 5 domain-containing protein</fullName>
    </recommendedName>
</protein>
<dbReference type="Pfam" id="PF00496">
    <property type="entry name" value="SBP_bac_5"/>
    <property type="match status" value="1"/>
</dbReference>
<dbReference type="InterPro" id="IPR000914">
    <property type="entry name" value="SBP_5_dom"/>
</dbReference>
<comment type="similarity">
    <text evidence="1">Belongs to the bacterial solute-binding protein 5 family.</text>
</comment>
<reference evidence="5" key="1">
    <citation type="submission" date="2018-05" db="EMBL/GenBank/DDBJ databases">
        <authorList>
            <person name="Lanie J.A."/>
            <person name="Ng W.-L."/>
            <person name="Kazmierczak K.M."/>
            <person name="Andrzejewski T.M."/>
            <person name="Davidsen T.M."/>
            <person name="Wayne K.J."/>
            <person name="Tettelin H."/>
            <person name="Glass J.I."/>
            <person name="Rusch D."/>
            <person name="Podicherti R."/>
            <person name="Tsui H.-C.T."/>
            <person name="Winkler M.E."/>
        </authorList>
    </citation>
    <scope>NUCLEOTIDE SEQUENCE</scope>
</reference>
<gene>
    <name evidence="5" type="ORF">METZ01_LOCUS96269</name>
</gene>
<dbReference type="Gene3D" id="3.40.190.10">
    <property type="entry name" value="Periplasmic binding protein-like II"/>
    <property type="match status" value="1"/>
</dbReference>